<dbReference type="GeneID" id="80517764"/>
<feature type="region of interest" description="Disordered" evidence="1">
    <location>
        <begin position="17"/>
        <end position="38"/>
    </location>
</feature>
<evidence type="ECO:0000256" key="1">
    <source>
        <dbReference type="SAM" id="MobiDB-lite"/>
    </source>
</evidence>
<reference evidence="2" key="1">
    <citation type="submission" date="2017-06" db="EMBL/GenBank/DDBJ databases">
        <authorList>
            <person name="Assis F.L."/>
            <person name="Abrahao J.S."/>
            <person name="Silva L."/>
            <person name="Khalil J.B."/>
            <person name="Rodrigues R."/>
            <person name="Silva L.S."/>
            <person name="Boratto P."/>
            <person name="Andrade M."/>
            <person name="Kroon E.G."/>
            <person name="Ribeiro B."/>
            <person name="Bergier I."/>
            <person name="Seligmann H."/>
            <person name="Ghigo E."/>
            <person name="Colson P."/>
            <person name="Levasseur A."/>
            <person name="Raoult D."/>
            <person name="Scola B.L."/>
        </authorList>
    </citation>
    <scope>NUCLEOTIDE SEQUENCE</scope>
    <source>
        <strain evidence="2">Deep ocean</strain>
    </source>
</reference>
<protein>
    <submittedName>
        <fullName evidence="2">Putative ORFan</fullName>
    </submittedName>
</protein>
<organism evidence="2">
    <name type="scientific">Tupanvirus deep ocean</name>
    <dbReference type="NCBI Taxonomy" id="2126984"/>
    <lineage>
        <taxon>Viruses</taxon>
        <taxon>Varidnaviria</taxon>
        <taxon>Bamfordvirae</taxon>
        <taxon>Nucleocytoviricota</taxon>
        <taxon>Megaviricetes</taxon>
        <taxon>Imitervirales</taxon>
        <taxon>Mimiviridae</taxon>
        <taxon>Megamimivirinae</taxon>
        <taxon>Tupanvirus</taxon>
        <taxon>Tupanvirus altamarinense</taxon>
    </lineage>
</organism>
<dbReference type="KEGG" id="vg:80517764"/>
<dbReference type="Pfam" id="PF19070">
    <property type="entry name" value="DUF5766"/>
    <property type="match status" value="1"/>
</dbReference>
<dbReference type="RefSeq" id="YP_010781073.1">
    <property type="nucleotide sequence ID" value="NC_075038.1"/>
</dbReference>
<dbReference type="EMBL" id="MF405918">
    <property type="protein sequence ID" value="QKU34442.1"/>
    <property type="molecule type" value="Genomic_DNA"/>
</dbReference>
<sequence length="141" mass="15636">MSDSNYFAVEVECVGNPEFYDDDDRDPADNSTEPRPYPFNKLPGETAIFNIKCGDLKCCLQYGIFGLEHQKLIKFVNALRDNTECYLGFNPGANQSSYISTKDGMTTFSCHGAGGDCPIDMAINVPNIYCLDAFSKLLPSY</sequence>
<accession>A0A6N1NVM8</accession>
<name>A0A6N1NVM8_9VIRU</name>
<reference evidence="2" key="2">
    <citation type="journal article" date="2018" name="Nat. Commun.">
        <title>Tailed giant Tupanvirus possesses the most complete translational apparatus of the known virosphere.</title>
        <authorList>
            <person name="Abrahao J."/>
            <person name="Silva L."/>
            <person name="Silva L.S."/>
            <person name="Khalil J.Y.B."/>
            <person name="Rodrigues R."/>
            <person name="Arantes T."/>
            <person name="Assis F."/>
            <person name="Boratto P."/>
            <person name="Andrade M."/>
            <person name="Kroon E.G."/>
            <person name="Ribeiro B."/>
            <person name="Bergier I."/>
            <person name="Seligmann H."/>
            <person name="Ghigo E."/>
            <person name="Colson P."/>
            <person name="Levasseur A."/>
            <person name="Kroemer G."/>
            <person name="Raoult D."/>
            <person name="La Scola B."/>
        </authorList>
    </citation>
    <scope>NUCLEOTIDE SEQUENCE [LARGE SCALE GENOMIC DNA]</scope>
    <source>
        <strain evidence="2">Deep ocean</strain>
    </source>
</reference>
<dbReference type="InterPro" id="IPR043911">
    <property type="entry name" value="DUF5766"/>
</dbReference>
<proteinExistence type="predicted"/>
<evidence type="ECO:0000313" key="2">
    <source>
        <dbReference type="EMBL" id="QKU34442.1"/>
    </source>
</evidence>